<dbReference type="AlphaFoldDB" id="A0A8J3C8I1"/>
<keyword evidence="2" id="KW-1185">Reference proteome</keyword>
<sequence>MSEVRVALIGVDGSGKTTVARGVPGVAVVHAIRPHEDPASPYADVSRHLAAASAVADEVGRAQLKVAVLYLQLGLYGPAERASAGRDVLADRHPLIDPLVYLPLYARLGVDPGERGDTRRWWAAMEPATAAAVRETLAGTDPWELGGDLIRLAAKPPGELLAELVRLFDVGLPDAVVLLDLPVEQALARTRGRTRGNELHETTAVLGAARTRYAEVLDWLAGAHPGVAQHRVDCADRPVRDVIGEVAGLMGH</sequence>
<dbReference type="EMBL" id="BMMX01000071">
    <property type="protein sequence ID" value="GGL19820.1"/>
    <property type="molecule type" value="Genomic_DNA"/>
</dbReference>
<gene>
    <name evidence="1" type="ORF">GCM10012284_63030</name>
</gene>
<reference evidence="1" key="1">
    <citation type="journal article" date="2014" name="Int. J. Syst. Evol. Microbiol.">
        <title>Complete genome sequence of Corynebacterium casei LMG S-19264T (=DSM 44701T), isolated from a smear-ripened cheese.</title>
        <authorList>
            <consortium name="US DOE Joint Genome Institute (JGI-PGF)"/>
            <person name="Walter F."/>
            <person name="Albersmeier A."/>
            <person name="Kalinowski J."/>
            <person name="Ruckert C."/>
        </authorList>
    </citation>
    <scope>NUCLEOTIDE SEQUENCE</scope>
    <source>
        <strain evidence="1">CGMCC 4.7299</strain>
    </source>
</reference>
<evidence type="ECO:0000313" key="1">
    <source>
        <dbReference type="EMBL" id="GGL19820.1"/>
    </source>
</evidence>
<dbReference type="RefSeq" id="WP_189082993.1">
    <property type="nucleotide sequence ID" value="NZ_BMMX01000071.1"/>
</dbReference>
<dbReference type="Proteomes" id="UP000656042">
    <property type="component" value="Unassembled WGS sequence"/>
</dbReference>
<organism evidence="1 2">
    <name type="scientific">Mangrovihabitans endophyticus</name>
    <dbReference type="NCBI Taxonomy" id="1751298"/>
    <lineage>
        <taxon>Bacteria</taxon>
        <taxon>Bacillati</taxon>
        <taxon>Actinomycetota</taxon>
        <taxon>Actinomycetes</taxon>
        <taxon>Micromonosporales</taxon>
        <taxon>Micromonosporaceae</taxon>
        <taxon>Mangrovihabitans</taxon>
    </lineage>
</organism>
<dbReference type="SUPFAM" id="SSF52540">
    <property type="entry name" value="P-loop containing nucleoside triphosphate hydrolases"/>
    <property type="match status" value="1"/>
</dbReference>
<dbReference type="Gene3D" id="3.40.50.300">
    <property type="entry name" value="P-loop containing nucleotide triphosphate hydrolases"/>
    <property type="match status" value="1"/>
</dbReference>
<dbReference type="InterPro" id="IPR027417">
    <property type="entry name" value="P-loop_NTPase"/>
</dbReference>
<protein>
    <submittedName>
        <fullName evidence="1">Uncharacterized protein</fullName>
    </submittedName>
</protein>
<comment type="caution">
    <text evidence="1">The sequence shown here is derived from an EMBL/GenBank/DDBJ whole genome shotgun (WGS) entry which is preliminary data.</text>
</comment>
<name>A0A8J3C8I1_9ACTN</name>
<reference evidence="1" key="2">
    <citation type="submission" date="2020-09" db="EMBL/GenBank/DDBJ databases">
        <authorList>
            <person name="Sun Q."/>
            <person name="Zhou Y."/>
        </authorList>
    </citation>
    <scope>NUCLEOTIDE SEQUENCE</scope>
    <source>
        <strain evidence="1">CGMCC 4.7299</strain>
    </source>
</reference>
<evidence type="ECO:0000313" key="2">
    <source>
        <dbReference type="Proteomes" id="UP000656042"/>
    </source>
</evidence>
<proteinExistence type="predicted"/>
<accession>A0A8J3C8I1</accession>